<proteinExistence type="inferred from homology"/>
<dbReference type="PANTHER" id="PTHR32039">
    <property type="entry name" value="MAGNESIUM-CHELATASE SUBUNIT CHLI"/>
    <property type="match status" value="1"/>
</dbReference>
<dbReference type="Gene3D" id="3.40.50.300">
    <property type="entry name" value="P-loop containing nucleotide triphosphate hydrolases"/>
    <property type="match status" value="1"/>
</dbReference>
<dbReference type="Proteomes" id="UP000029713">
    <property type="component" value="Unassembled WGS sequence"/>
</dbReference>
<evidence type="ECO:0000313" key="3">
    <source>
        <dbReference type="EMBL" id="KGH44810.1"/>
    </source>
</evidence>
<dbReference type="SUPFAM" id="SSF52540">
    <property type="entry name" value="P-loop containing nucleoside triphosphate hydrolases"/>
    <property type="match status" value="1"/>
</dbReference>
<dbReference type="InterPro" id="IPR014721">
    <property type="entry name" value="Ribsml_uS5_D2-typ_fold_subgr"/>
</dbReference>
<dbReference type="SUPFAM" id="SSF54211">
    <property type="entry name" value="Ribosomal protein S5 domain 2-like"/>
    <property type="match status" value="1"/>
</dbReference>
<dbReference type="InterPro" id="IPR020568">
    <property type="entry name" value="Ribosomal_Su5_D2-typ_SF"/>
</dbReference>
<dbReference type="Pfam" id="PF13335">
    <property type="entry name" value="Mg_chelatase_C"/>
    <property type="match status" value="1"/>
</dbReference>
<dbReference type="OrthoDB" id="9813147at2"/>
<dbReference type="AlphaFoldDB" id="A0A098Y348"/>
<dbReference type="STRING" id="1522368.IN07_21290"/>
<protein>
    <recommendedName>
        <fullName evidence="2">AAA+ ATPase domain-containing protein</fullName>
    </recommendedName>
</protein>
<dbReference type="GO" id="GO:0005524">
    <property type="term" value="F:ATP binding"/>
    <property type="evidence" value="ECO:0007669"/>
    <property type="project" value="InterPro"/>
</dbReference>
<dbReference type="EMBL" id="JPMX01000114">
    <property type="protein sequence ID" value="KGH44810.1"/>
    <property type="molecule type" value="Genomic_DNA"/>
</dbReference>
<comment type="caution">
    <text evidence="3">The sequence shown here is derived from an EMBL/GenBank/DDBJ whole genome shotgun (WGS) entry which is preliminary data.</text>
</comment>
<evidence type="ECO:0000313" key="4">
    <source>
        <dbReference type="Proteomes" id="UP000029713"/>
    </source>
</evidence>
<evidence type="ECO:0000256" key="1">
    <source>
        <dbReference type="ARBA" id="ARBA00006354"/>
    </source>
</evidence>
<dbReference type="InterPro" id="IPR000523">
    <property type="entry name" value="Mg_chelatse_chII-like_cat_dom"/>
</dbReference>
<feature type="domain" description="AAA+ ATPase" evidence="2">
    <location>
        <begin position="210"/>
        <end position="393"/>
    </location>
</feature>
<reference evidence="3 4" key="1">
    <citation type="submission" date="2014-07" db="EMBL/GenBank/DDBJ databases">
        <title>Biosystematic studies on Modestobacter strains isolated from extreme hyper-arid desert soil and from historic building.</title>
        <authorList>
            <person name="Bukarasam K."/>
            <person name="Bull A."/>
            <person name="Girard G."/>
            <person name="van Wezel G."/>
            <person name="Goodfellow M."/>
        </authorList>
    </citation>
    <scope>NUCLEOTIDE SEQUENCE [LARGE SCALE GENOMIC DNA]</scope>
    <source>
        <strain evidence="3 4">KNN45-2b</strain>
    </source>
</reference>
<dbReference type="InterPro" id="IPR045006">
    <property type="entry name" value="CHLI-like"/>
</dbReference>
<dbReference type="RefSeq" id="WP_036339829.1">
    <property type="nucleotide sequence ID" value="NZ_JPMX01000114.1"/>
</dbReference>
<sequence length="506" mass="51857">MALAQTWSVGLAGVQGAMVEVEVDLAPGVPTVALVGLPDAVVRQSVDRVRAALLNSGHEFPLRRVTIGLSPAAMPKQGSGFDLALAVAVLAGARVVPAAAVRELVLLGELGLDGSLRAVRGVLPAVLAAARAGHREVVVPEENAEEAGLVEGIAVLAAGSLRQVVAHLAGKAVLSPHVRAAAAPAPPGPDLADVVGQAAGRRAVEVAAAGGHHLFLSGPPGAGKTMLAERLPGLLPPLDEQAALEVTAIASIAGTLPPGAPLVTRPTFEAPHHSATMAALVGGGSGQIRPGALCRAHRGVLFLDEAPEFPRAVLDTLRQPLERGAVTIHRANGSATFPCRAQLVLAANPCPCASAAGDTACTCSALERRRYQSRLSGPLLDRIDLRVTLPAVTRAAWLDGLGTPESTAVVAARVRAARAVASERLAGSGLALNSQVPGRLLRERWPVPRAALALAERALERGSLSVRGFDRVVRVAWTLADLEGLVLPGADQVDEALGMRLQRAAA</sequence>
<dbReference type="InterPro" id="IPR004482">
    <property type="entry name" value="Mg_chelat-rel"/>
</dbReference>
<dbReference type="InterPro" id="IPR025158">
    <property type="entry name" value="Mg_chelat-rel_C"/>
</dbReference>
<evidence type="ECO:0000259" key="2">
    <source>
        <dbReference type="SMART" id="SM00382"/>
    </source>
</evidence>
<name>A0A098Y348_9ACTN</name>
<dbReference type="PANTHER" id="PTHR32039:SF7">
    <property type="entry name" value="COMPETENCE PROTEIN COMM"/>
    <property type="match status" value="1"/>
</dbReference>
<dbReference type="Gene3D" id="3.30.230.10">
    <property type="match status" value="1"/>
</dbReference>
<dbReference type="CDD" id="cd00009">
    <property type="entry name" value="AAA"/>
    <property type="match status" value="1"/>
</dbReference>
<dbReference type="NCBIfam" id="TIGR00368">
    <property type="entry name" value="YifB family Mg chelatase-like AAA ATPase"/>
    <property type="match status" value="1"/>
</dbReference>
<accession>A0A098Y348</accession>
<keyword evidence="4" id="KW-1185">Reference proteome</keyword>
<dbReference type="InterPro" id="IPR003593">
    <property type="entry name" value="AAA+_ATPase"/>
</dbReference>
<dbReference type="Pfam" id="PF13541">
    <property type="entry name" value="ChlI"/>
    <property type="match status" value="1"/>
</dbReference>
<gene>
    <name evidence="3" type="ORF">IN07_21290</name>
</gene>
<organism evidence="3 4">
    <name type="scientific">Modestobacter caceresii</name>
    <dbReference type="NCBI Taxonomy" id="1522368"/>
    <lineage>
        <taxon>Bacteria</taxon>
        <taxon>Bacillati</taxon>
        <taxon>Actinomycetota</taxon>
        <taxon>Actinomycetes</taxon>
        <taxon>Geodermatophilales</taxon>
        <taxon>Geodermatophilaceae</taxon>
        <taxon>Modestobacter</taxon>
    </lineage>
</organism>
<dbReference type="InterPro" id="IPR027417">
    <property type="entry name" value="P-loop_NTPase"/>
</dbReference>
<dbReference type="SMART" id="SM00382">
    <property type="entry name" value="AAA"/>
    <property type="match status" value="1"/>
</dbReference>
<dbReference type="Pfam" id="PF01078">
    <property type="entry name" value="Mg_chelatase"/>
    <property type="match status" value="1"/>
</dbReference>
<comment type="similarity">
    <text evidence="1">Belongs to the Mg-chelatase subunits D/I family. ComM subfamily.</text>
</comment>